<dbReference type="EMBL" id="HBIK01034531">
    <property type="protein sequence ID" value="CAE0391196.1"/>
    <property type="molecule type" value="Transcribed_RNA"/>
</dbReference>
<name>A0A7S3KSW8_EUPCR</name>
<organism evidence="2">
    <name type="scientific">Euplotes crassus</name>
    <dbReference type="NCBI Taxonomy" id="5936"/>
    <lineage>
        <taxon>Eukaryota</taxon>
        <taxon>Sar</taxon>
        <taxon>Alveolata</taxon>
        <taxon>Ciliophora</taxon>
        <taxon>Intramacronucleata</taxon>
        <taxon>Spirotrichea</taxon>
        <taxon>Hypotrichia</taxon>
        <taxon>Euplotida</taxon>
        <taxon>Euplotidae</taxon>
        <taxon>Moneuplotes</taxon>
    </lineage>
</organism>
<dbReference type="AlphaFoldDB" id="A0A7S3KSW8"/>
<proteinExistence type="predicted"/>
<accession>A0A7S3KSW8</accession>
<feature type="region of interest" description="Disordered" evidence="1">
    <location>
        <begin position="171"/>
        <end position="208"/>
    </location>
</feature>
<feature type="compositionally biased region" description="Basic and acidic residues" evidence="1">
    <location>
        <begin position="199"/>
        <end position="208"/>
    </location>
</feature>
<gene>
    <name evidence="2" type="ORF">ECRA1380_LOCUS16172</name>
</gene>
<sequence length="334" mass="38975">MNKAKHRMKGLYARGKSLNTRYTYNFSYNNGRPSTSPETSQRSFLNQMTSQHLNQEQLKYLEAEPILQNHQSLIKKLVPLRYKEVLRDCIAEYGRRGNFIRIYPSKGTNIYDKFFKSYRPLNHFLYKCLFTEDIIPKVIEDKNPLPNGYVPEAVMTKHLASAQNSAGLITSPKISDKARREPKPENLKISKSVPKKKTREPPLEKESKKSKVLITGDDVLIEYVSRTITGLKKLASSEIHFDIERVVELFIGYYVWHTPDLKEAKPQAKLWERLEARLQEMRERRKRLVKSVYKKEGRLGEFEKGYAKMASQKLGVLNNFNSIKLEEMLRNSQK</sequence>
<evidence type="ECO:0000256" key="1">
    <source>
        <dbReference type="SAM" id="MobiDB-lite"/>
    </source>
</evidence>
<evidence type="ECO:0000313" key="2">
    <source>
        <dbReference type="EMBL" id="CAE0391196.1"/>
    </source>
</evidence>
<feature type="compositionally biased region" description="Basic and acidic residues" evidence="1">
    <location>
        <begin position="174"/>
        <end position="188"/>
    </location>
</feature>
<protein>
    <submittedName>
        <fullName evidence="2">Uncharacterized protein</fullName>
    </submittedName>
</protein>
<reference evidence="2" key="1">
    <citation type="submission" date="2021-01" db="EMBL/GenBank/DDBJ databases">
        <authorList>
            <person name="Corre E."/>
            <person name="Pelletier E."/>
            <person name="Niang G."/>
            <person name="Scheremetjew M."/>
            <person name="Finn R."/>
            <person name="Kale V."/>
            <person name="Holt S."/>
            <person name="Cochrane G."/>
            <person name="Meng A."/>
            <person name="Brown T."/>
            <person name="Cohen L."/>
        </authorList>
    </citation>
    <scope>NUCLEOTIDE SEQUENCE</scope>
    <source>
        <strain evidence="2">CT5</strain>
    </source>
</reference>